<organism evidence="2">
    <name type="scientific">Anthurium amnicola</name>
    <dbReference type="NCBI Taxonomy" id="1678845"/>
    <lineage>
        <taxon>Eukaryota</taxon>
        <taxon>Viridiplantae</taxon>
        <taxon>Streptophyta</taxon>
        <taxon>Embryophyta</taxon>
        <taxon>Tracheophyta</taxon>
        <taxon>Spermatophyta</taxon>
        <taxon>Magnoliopsida</taxon>
        <taxon>Liliopsida</taxon>
        <taxon>Araceae</taxon>
        <taxon>Pothoideae</taxon>
        <taxon>Potheae</taxon>
        <taxon>Anthurium</taxon>
    </lineage>
</organism>
<dbReference type="AlphaFoldDB" id="A0A1D1Y610"/>
<protein>
    <submittedName>
        <fullName evidence="2">Uncharacterized protein</fullName>
    </submittedName>
</protein>
<sequence length="514" mass="56045">LSLSLSLKRRTGRRGHSTAMRGLGRLAAGTSPFSAGNHPFLAASSHAYCTFSGRGRGRGRGAGSSPASDPLGKPRYEDDREDDEEEAASAPVGLGHGHVQPPVFPAFSRTPSLTPTTPTTPPPQPSAAGRGRVSPPPSPPSSRPPSPPPATGRGRGGGSFSPPHSLQPSDPAAVPKRPFFFRRDDYIPDQLVDHVGDDMRPRDVAAIPPGLSLGLHRGAIGRGRPARPATPAPIPPPGENRHLRPRSPSDQRAGPRPAFSPVPRVAVDREEATKKAMDILSRGGRGEPGRGGFRGRGELGWRGRGGRFGGRGRARDPDEYYGTGLYLGDDADGEKLAKRLGEENMGMLKEAFEEMSGSVLPSPIDDAYVEALHTNYSFEFEPEYHMEFNTNPDIDEKPPIPLPEALEKMKPFLMEYEGIKSQEEWEEVMKETMEKAPTLKELVDFYSGPDRVTAKQQHQELERVAKTLPENIPSSVKRFTDRAILSLQSNPGWGFGKKCQFMDKLVWEVSQHYK</sequence>
<gene>
    <name evidence="2" type="ORF">g.45869</name>
</gene>
<evidence type="ECO:0000256" key="1">
    <source>
        <dbReference type="SAM" id="MobiDB-lite"/>
    </source>
</evidence>
<feature type="non-terminal residue" evidence="2">
    <location>
        <position position="1"/>
    </location>
</feature>
<feature type="region of interest" description="Disordered" evidence="1">
    <location>
        <begin position="1"/>
        <end position="22"/>
    </location>
</feature>
<dbReference type="PANTHER" id="PTHR47911">
    <property type="entry name" value="HYDROXYPROLINE-RICH GLYCOPROTEIN-LIKE"/>
    <property type="match status" value="1"/>
</dbReference>
<feature type="region of interest" description="Disordered" evidence="1">
    <location>
        <begin position="55"/>
        <end position="271"/>
    </location>
</feature>
<dbReference type="PANTHER" id="PTHR47911:SF1">
    <property type="entry name" value="OS06G0664400 PROTEIN"/>
    <property type="match status" value="1"/>
</dbReference>
<dbReference type="EMBL" id="GDJX01017857">
    <property type="protein sequence ID" value="JAT50079.1"/>
    <property type="molecule type" value="Transcribed_RNA"/>
</dbReference>
<evidence type="ECO:0000313" key="2">
    <source>
        <dbReference type="EMBL" id="JAT50079.1"/>
    </source>
</evidence>
<name>A0A1D1Y610_9ARAE</name>
<proteinExistence type="predicted"/>
<feature type="compositionally biased region" description="Basic and acidic residues" evidence="1">
    <location>
        <begin position="181"/>
        <end position="203"/>
    </location>
</feature>
<feature type="compositionally biased region" description="Pro residues" evidence="1">
    <location>
        <begin position="228"/>
        <end position="238"/>
    </location>
</feature>
<feature type="compositionally biased region" description="Basic residues" evidence="1">
    <location>
        <begin position="7"/>
        <end position="16"/>
    </location>
</feature>
<reference evidence="2" key="1">
    <citation type="submission" date="2015-07" db="EMBL/GenBank/DDBJ databases">
        <title>Transcriptome Assembly of Anthurium amnicola.</title>
        <authorList>
            <person name="Suzuki J."/>
        </authorList>
    </citation>
    <scope>NUCLEOTIDE SEQUENCE</scope>
</reference>
<accession>A0A1D1Y610</accession>
<feature type="compositionally biased region" description="Pro residues" evidence="1">
    <location>
        <begin position="134"/>
        <end position="150"/>
    </location>
</feature>